<reference evidence="3" key="1">
    <citation type="submission" date="2021-04" db="EMBL/GenBank/DDBJ databases">
        <authorList>
            <person name="Tunstrom K."/>
        </authorList>
    </citation>
    <scope>NUCLEOTIDE SEQUENCE</scope>
</reference>
<organism evidence="3 4">
    <name type="scientific">Parnassius apollo</name>
    <name type="common">Apollo butterfly</name>
    <name type="synonym">Papilio apollo</name>
    <dbReference type="NCBI Taxonomy" id="110799"/>
    <lineage>
        <taxon>Eukaryota</taxon>
        <taxon>Metazoa</taxon>
        <taxon>Ecdysozoa</taxon>
        <taxon>Arthropoda</taxon>
        <taxon>Hexapoda</taxon>
        <taxon>Insecta</taxon>
        <taxon>Pterygota</taxon>
        <taxon>Neoptera</taxon>
        <taxon>Endopterygota</taxon>
        <taxon>Lepidoptera</taxon>
        <taxon>Glossata</taxon>
        <taxon>Ditrysia</taxon>
        <taxon>Papilionoidea</taxon>
        <taxon>Papilionidae</taxon>
        <taxon>Parnassiinae</taxon>
        <taxon>Parnassini</taxon>
        <taxon>Parnassius</taxon>
        <taxon>Parnassius</taxon>
    </lineage>
</organism>
<sequence length="352" mass="39097">MKISWVKDNPPILRIALAFPRVISVYDVNTLQILDDQWRKLPHANIPKQIKLKRKSGSRKRKLVYNVDDSELADLVNYGSDPDDDEDVDEDDDVFGYMQCLRNERIYLGSLMDFDAPMDLPTEPSSSAELISPPPSTPAPSTPAPFTSAPSTPAPYTPAPSTSTPATSVSAASAAQGPHSLAEFDWESLPIPVIPPQQRREKFTGSVGPVSHFVSPYEAFISIWDRSIMEDIAAETNRYTKQSLEAALSKGSVGPHSRLRMFKDTDADELYAFFALILATGIAFKSDLTEYWTVKGEVTDTPNFGLYMTYTRFVALSQMLHFVNNEIDISHLSKSGAKITKIAPIAFEKPRF</sequence>
<comment type="caution">
    <text evidence="3">The sequence shown here is derived from an EMBL/GenBank/DDBJ whole genome shotgun (WGS) entry which is preliminary data.</text>
</comment>
<proteinExistence type="predicted"/>
<name>A0A8S3XM07_PARAO</name>
<dbReference type="InterPro" id="IPR029526">
    <property type="entry name" value="PGBD"/>
</dbReference>
<dbReference type="PANTHER" id="PTHR46599:SF3">
    <property type="entry name" value="PIGGYBAC TRANSPOSABLE ELEMENT-DERIVED PROTEIN 4"/>
    <property type="match status" value="1"/>
</dbReference>
<dbReference type="OrthoDB" id="75807at2759"/>
<dbReference type="Pfam" id="PF13843">
    <property type="entry name" value="DDE_Tnp_1_7"/>
    <property type="match status" value="1"/>
</dbReference>
<evidence type="ECO:0000313" key="3">
    <source>
        <dbReference type="EMBL" id="CAG5030233.1"/>
    </source>
</evidence>
<feature type="compositionally biased region" description="Low complexity" evidence="1">
    <location>
        <begin position="159"/>
        <end position="174"/>
    </location>
</feature>
<keyword evidence="4" id="KW-1185">Reference proteome</keyword>
<dbReference type="EMBL" id="CAJQZP010001208">
    <property type="protein sequence ID" value="CAG5030233.1"/>
    <property type="molecule type" value="Genomic_DNA"/>
</dbReference>
<evidence type="ECO:0000313" key="4">
    <source>
        <dbReference type="Proteomes" id="UP000691718"/>
    </source>
</evidence>
<feature type="compositionally biased region" description="Pro residues" evidence="1">
    <location>
        <begin position="132"/>
        <end position="143"/>
    </location>
</feature>
<protein>
    <submittedName>
        <fullName evidence="3">(apollo) hypothetical protein</fullName>
    </submittedName>
</protein>
<feature type="domain" description="PiggyBac transposable element-derived protein" evidence="2">
    <location>
        <begin position="215"/>
        <end position="344"/>
    </location>
</feature>
<dbReference type="PANTHER" id="PTHR46599">
    <property type="entry name" value="PIGGYBAC TRANSPOSABLE ELEMENT-DERIVED PROTEIN 4"/>
    <property type="match status" value="1"/>
</dbReference>
<evidence type="ECO:0000259" key="2">
    <source>
        <dbReference type="Pfam" id="PF13843"/>
    </source>
</evidence>
<evidence type="ECO:0000256" key="1">
    <source>
        <dbReference type="SAM" id="MobiDB-lite"/>
    </source>
</evidence>
<feature type="region of interest" description="Disordered" evidence="1">
    <location>
        <begin position="118"/>
        <end position="174"/>
    </location>
</feature>
<gene>
    <name evidence="3" type="ORF">PAPOLLO_LOCUS19417</name>
</gene>
<dbReference type="Proteomes" id="UP000691718">
    <property type="component" value="Unassembled WGS sequence"/>
</dbReference>
<dbReference type="AlphaFoldDB" id="A0A8S3XM07"/>
<accession>A0A8S3XM07</accession>